<evidence type="ECO:0000313" key="5">
    <source>
        <dbReference type="EMBL" id="RKO86562.1"/>
    </source>
</evidence>
<dbReference type="InterPro" id="IPR006630">
    <property type="entry name" value="La_HTH"/>
</dbReference>
<keyword evidence="1 2" id="KW-0694">RNA-binding</keyword>
<feature type="domain" description="HTH La-type RNA-binding" evidence="4">
    <location>
        <begin position="24"/>
        <end position="115"/>
    </location>
</feature>
<dbReference type="SUPFAM" id="SSF46785">
    <property type="entry name" value="Winged helix' DNA-binding domain"/>
    <property type="match status" value="1"/>
</dbReference>
<dbReference type="InterPro" id="IPR036388">
    <property type="entry name" value="WH-like_DNA-bd_sf"/>
</dbReference>
<dbReference type="Proteomes" id="UP000269721">
    <property type="component" value="Unassembled WGS sequence"/>
</dbReference>
<accession>A0A4P9W3Y0</accession>
<feature type="compositionally biased region" description="Pro residues" evidence="3">
    <location>
        <begin position="15"/>
        <end position="24"/>
    </location>
</feature>
<evidence type="ECO:0000259" key="4">
    <source>
        <dbReference type="PROSITE" id="PS50961"/>
    </source>
</evidence>
<feature type="non-terminal residue" evidence="5">
    <location>
        <position position="519"/>
    </location>
</feature>
<feature type="compositionally biased region" description="Polar residues" evidence="3">
    <location>
        <begin position="1"/>
        <end position="11"/>
    </location>
</feature>
<evidence type="ECO:0000313" key="6">
    <source>
        <dbReference type="Proteomes" id="UP000269721"/>
    </source>
</evidence>
<evidence type="ECO:0000256" key="2">
    <source>
        <dbReference type="PROSITE-ProRule" id="PRU00332"/>
    </source>
</evidence>
<dbReference type="PROSITE" id="PS50961">
    <property type="entry name" value="HTH_LA"/>
    <property type="match status" value="1"/>
</dbReference>
<reference evidence="6" key="1">
    <citation type="journal article" date="2018" name="Nat. Microbiol.">
        <title>Leveraging single-cell genomics to expand the fungal tree of life.</title>
        <authorList>
            <person name="Ahrendt S.R."/>
            <person name="Quandt C.A."/>
            <person name="Ciobanu D."/>
            <person name="Clum A."/>
            <person name="Salamov A."/>
            <person name="Andreopoulos B."/>
            <person name="Cheng J.F."/>
            <person name="Woyke T."/>
            <person name="Pelin A."/>
            <person name="Henrissat B."/>
            <person name="Reynolds N.K."/>
            <person name="Benny G.L."/>
            <person name="Smith M.E."/>
            <person name="James T.Y."/>
            <person name="Grigoriev I.V."/>
        </authorList>
    </citation>
    <scope>NUCLEOTIDE SEQUENCE [LARGE SCALE GENOMIC DNA]</scope>
</reference>
<dbReference type="SMART" id="SM00715">
    <property type="entry name" value="LA"/>
    <property type="match status" value="1"/>
</dbReference>
<protein>
    <recommendedName>
        <fullName evidence="4">HTH La-type RNA-binding domain-containing protein</fullName>
    </recommendedName>
</protein>
<keyword evidence="6" id="KW-1185">Reference proteome</keyword>
<dbReference type="EMBL" id="KZ998092">
    <property type="protein sequence ID" value="RKO86562.1"/>
    <property type="molecule type" value="Genomic_DNA"/>
</dbReference>
<dbReference type="InterPro" id="IPR045180">
    <property type="entry name" value="La_dom_prot"/>
</dbReference>
<dbReference type="PANTHER" id="PTHR22792">
    <property type="entry name" value="LUPUS LA PROTEIN-RELATED"/>
    <property type="match status" value="1"/>
</dbReference>
<dbReference type="AlphaFoldDB" id="A0A4P9W3Y0"/>
<dbReference type="Pfam" id="PF05383">
    <property type="entry name" value="La"/>
    <property type="match status" value="1"/>
</dbReference>
<dbReference type="InterPro" id="IPR036390">
    <property type="entry name" value="WH_DNA-bd_sf"/>
</dbReference>
<dbReference type="OrthoDB" id="439993at2759"/>
<proteinExistence type="predicted"/>
<gene>
    <name evidence="5" type="ORF">BDK51DRAFT_46689</name>
</gene>
<name>A0A4P9W3Y0_9FUNG</name>
<evidence type="ECO:0000256" key="1">
    <source>
        <dbReference type="ARBA" id="ARBA00022884"/>
    </source>
</evidence>
<sequence length="519" mass="55913">MQPHQWFSTGISPSPHHPGPPDPPLDPEDIKKAILRQIEYYFSDRNLAKDTHLRSQIDAAPDGSVPISHLATFARLAALSTDPAVIAKALANSNKVLVVGDPPAVRNRRPFRDPAGTGGRSGRGGARGGRGRGRPGGDRGFAGGVERGFQVCLCACAARCVPLGTVFGLVADSFSLPSLSLTLILVELKRELSSDDEPIDLQLIRLIEAYLKGKPSQYASSSTRIVSWEPDLQLTVHQFSLRKHKELSTSEWIDLNDLLLHGPIASLTTDSDVLHDACKKSCDLEISHDCKSVRLAVRDDSLSAKRPVEAQPDAETIDSPACKKIRRSFHKPHLEAPLADSPQVAPLSPPQGQLPPPLAAFFGAMSEGARLLPVLPPSLGSFGATHFSDTARKAFFNMFAAAAYTPAIAGRMDPSAPDQTAEASAAVALPVAACECAALSASSAEGWDALCFACQEYSTSFYAEQGWVATECELERDPFYTDFEEAEEVGDEGDAEALSLVLTEEAIEVFRFAENFRRE</sequence>
<dbReference type="GO" id="GO:0003723">
    <property type="term" value="F:RNA binding"/>
    <property type="evidence" value="ECO:0007669"/>
    <property type="project" value="UniProtKB-UniRule"/>
</dbReference>
<feature type="region of interest" description="Disordered" evidence="3">
    <location>
        <begin position="1"/>
        <end position="28"/>
    </location>
</feature>
<organism evidence="5 6">
    <name type="scientific">Blyttiomyces helicus</name>
    <dbReference type="NCBI Taxonomy" id="388810"/>
    <lineage>
        <taxon>Eukaryota</taxon>
        <taxon>Fungi</taxon>
        <taxon>Fungi incertae sedis</taxon>
        <taxon>Chytridiomycota</taxon>
        <taxon>Chytridiomycota incertae sedis</taxon>
        <taxon>Chytridiomycetes</taxon>
        <taxon>Chytridiomycetes incertae sedis</taxon>
        <taxon>Blyttiomyces</taxon>
    </lineage>
</organism>
<evidence type="ECO:0000256" key="3">
    <source>
        <dbReference type="SAM" id="MobiDB-lite"/>
    </source>
</evidence>
<feature type="compositionally biased region" description="Gly residues" evidence="3">
    <location>
        <begin position="116"/>
        <end position="128"/>
    </location>
</feature>
<feature type="region of interest" description="Disordered" evidence="3">
    <location>
        <begin position="104"/>
        <end position="139"/>
    </location>
</feature>
<dbReference type="CDD" id="cd07323">
    <property type="entry name" value="LAM"/>
    <property type="match status" value="1"/>
</dbReference>
<dbReference type="Gene3D" id="1.10.10.10">
    <property type="entry name" value="Winged helix-like DNA-binding domain superfamily/Winged helix DNA-binding domain"/>
    <property type="match status" value="1"/>
</dbReference>